<keyword evidence="1" id="KW-0229">DNA integration</keyword>
<dbReference type="InterPro" id="IPR050090">
    <property type="entry name" value="Tyrosine_recombinase_XerCD"/>
</dbReference>
<sequence>MGTILERKRKDGSTGYHAQVVVKKAGVTHRETRTFDRRPAARAWIEKRQKELAQPGALAAAKIEDPTLAEVIDRYVGDSRRPLGRTKAQVLKAIKGYDIAGKSCSAISSAEVVAFASELSAGRQPQTVSNYLAHLGSVFAIARPAWGYPLNSTVMDDALKVARRLGLTAKSRARDRRPTLTELDQLMRHFGDVRKRRPSSLPMQHVIAFAIFSTRRQEEITRLTWLDLDGSSGRILVRDMKNPGQKIGNDVWCELPAEALAIVRALPQVETRIFPYSTDAISAAFTRACALLGIDDLHFHDLRHEGVSRLFEMGRTVPLAALVSGHRSWQSLQRYTHVRLVGDKYAKWPWFEVVAQPEAHPSH</sequence>
<protein>
    <submittedName>
        <fullName evidence="4">Integrase</fullName>
    </submittedName>
</protein>
<dbReference type="GO" id="GO:0015074">
    <property type="term" value="P:DNA integration"/>
    <property type="evidence" value="ECO:0007669"/>
    <property type="project" value="UniProtKB-KW"/>
</dbReference>
<reference evidence="5" key="1">
    <citation type="submission" date="2018-05" db="EMBL/GenBank/DDBJ databases">
        <title>Complete Genome Sequence of Methylobacterium sp. 17SD2-17.</title>
        <authorList>
            <person name="Srinivasan S."/>
        </authorList>
    </citation>
    <scope>NUCLEOTIDE SEQUENCE [LARGE SCALE GENOMIC DNA]</scope>
    <source>
        <strain evidence="5">17SD2-17</strain>
    </source>
</reference>
<dbReference type="CDD" id="cd00796">
    <property type="entry name" value="INT_Rci_Hp1_C"/>
    <property type="match status" value="1"/>
</dbReference>
<feature type="domain" description="Tyr recombinase" evidence="3">
    <location>
        <begin position="176"/>
        <end position="349"/>
    </location>
</feature>
<evidence type="ECO:0000313" key="5">
    <source>
        <dbReference type="Proteomes" id="UP000245926"/>
    </source>
</evidence>
<accession>A0A2U8WEW3</accession>
<dbReference type="PANTHER" id="PTHR30349">
    <property type="entry name" value="PHAGE INTEGRASE-RELATED"/>
    <property type="match status" value="1"/>
</dbReference>
<dbReference type="OrthoDB" id="6388170at2"/>
<gene>
    <name evidence="4" type="ORF">DK389_15055</name>
</gene>
<dbReference type="EMBL" id="CP029550">
    <property type="protein sequence ID" value="AWN44569.1"/>
    <property type="molecule type" value="Genomic_DNA"/>
</dbReference>
<dbReference type="Proteomes" id="UP000245926">
    <property type="component" value="Chromosome"/>
</dbReference>
<keyword evidence="5" id="KW-1185">Reference proteome</keyword>
<dbReference type="RefSeq" id="WP_109896410.1">
    <property type="nucleotide sequence ID" value="NZ_CP029550.1"/>
</dbReference>
<dbReference type="InterPro" id="IPR011010">
    <property type="entry name" value="DNA_brk_join_enz"/>
</dbReference>
<dbReference type="GO" id="GO:0006310">
    <property type="term" value="P:DNA recombination"/>
    <property type="evidence" value="ECO:0007669"/>
    <property type="project" value="UniProtKB-KW"/>
</dbReference>
<dbReference type="GO" id="GO:0003677">
    <property type="term" value="F:DNA binding"/>
    <property type="evidence" value="ECO:0007669"/>
    <property type="project" value="InterPro"/>
</dbReference>
<dbReference type="PROSITE" id="PS51898">
    <property type="entry name" value="TYR_RECOMBINASE"/>
    <property type="match status" value="1"/>
</dbReference>
<keyword evidence="2" id="KW-0233">DNA recombination</keyword>
<evidence type="ECO:0000259" key="3">
    <source>
        <dbReference type="PROSITE" id="PS51898"/>
    </source>
</evidence>
<evidence type="ECO:0000256" key="2">
    <source>
        <dbReference type="ARBA" id="ARBA00023172"/>
    </source>
</evidence>
<proteinExistence type="predicted"/>
<evidence type="ECO:0000256" key="1">
    <source>
        <dbReference type="ARBA" id="ARBA00022908"/>
    </source>
</evidence>
<dbReference type="SUPFAM" id="SSF56349">
    <property type="entry name" value="DNA breaking-rejoining enzymes"/>
    <property type="match status" value="1"/>
</dbReference>
<evidence type="ECO:0000313" key="4">
    <source>
        <dbReference type="EMBL" id="AWN44569.1"/>
    </source>
</evidence>
<dbReference type="InterPro" id="IPR013762">
    <property type="entry name" value="Integrase-like_cat_sf"/>
</dbReference>
<organism evidence="4 5">
    <name type="scientific">Methylobacterium durans</name>
    <dbReference type="NCBI Taxonomy" id="2202825"/>
    <lineage>
        <taxon>Bacteria</taxon>
        <taxon>Pseudomonadati</taxon>
        <taxon>Pseudomonadota</taxon>
        <taxon>Alphaproteobacteria</taxon>
        <taxon>Hyphomicrobiales</taxon>
        <taxon>Methylobacteriaceae</taxon>
        <taxon>Methylobacterium</taxon>
    </lineage>
</organism>
<dbReference type="PANTHER" id="PTHR30349:SF94">
    <property type="entry name" value="INTEGRASE_RECOMBINASE HI_1414-RELATED"/>
    <property type="match status" value="1"/>
</dbReference>
<dbReference type="Gene3D" id="1.10.443.10">
    <property type="entry name" value="Intergrase catalytic core"/>
    <property type="match status" value="1"/>
</dbReference>
<dbReference type="InterPro" id="IPR002104">
    <property type="entry name" value="Integrase_catalytic"/>
</dbReference>
<dbReference type="AlphaFoldDB" id="A0A2U8WEW3"/>
<dbReference type="Pfam" id="PF00589">
    <property type="entry name" value="Phage_integrase"/>
    <property type="match status" value="1"/>
</dbReference>
<dbReference type="KEGG" id="mets:DK389_15055"/>
<name>A0A2U8WEW3_9HYPH</name>